<evidence type="ECO:0000313" key="1">
    <source>
        <dbReference type="EMBL" id="AFK03754.1"/>
    </source>
</evidence>
<dbReference type="RefSeq" id="WP_015029450.1">
    <property type="nucleotide sequence ID" value="NC_018748.1"/>
</dbReference>
<protein>
    <recommendedName>
        <fullName evidence="3">Lipoprotein</fullName>
    </recommendedName>
</protein>
<name>A0ABM5N2S0_EMTOG</name>
<keyword evidence="2" id="KW-1185">Reference proteome</keyword>
<gene>
    <name evidence="1" type="ordered locus">Emtol_2618</name>
</gene>
<evidence type="ECO:0008006" key="3">
    <source>
        <dbReference type="Google" id="ProtNLM"/>
    </source>
</evidence>
<accession>A0ABM5N2S0</accession>
<dbReference type="PROSITE" id="PS51257">
    <property type="entry name" value="PROKAR_LIPOPROTEIN"/>
    <property type="match status" value="1"/>
</dbReference>
<evidence type="ECO:0000313" key="2">
    <source>
        <dbReference type="Proteomes" id="UP000002875"/>
    </source>
</evidence>
<dbReference type="Proteomes" id="UP000002875">
    <property type="component" value="Chromosome"/>
</dbReference>
<dbReference type="EMBL" id="CP002961">
    <property type="protein sequence ID" value="AFK03754.1"/>
    <property type="molecule type" value="Genomic_DNA"/>
</dbReference>
<sequence>MKVKLLIFSLIVVASMASCKRQQCPAYGKTAPKNTIEKRHA</sequence>
<reference evidence="1 2" key="1">
    <citation type="submission" date="2011-07" db="EMBL/GenBank/DDBJ databases">
        <title>The complete genome of chromosome of Emticicia oligotrophica DSM 17448.</title>
        <authorList>
            <consortium name="US DOE Joint Genome Institute (JGI-PGF)"/>
            <person name="Lucas S."/>
            <person name="Han J."/>
            <person name="Lapidus A."/>
            <person name="Bruce D."/>
            <person name="Goodwin L."/>
            <person name="Pitluck S."/>
            <person name="Peters L."/>
            <person name="Kyrpides N."/>
            <person name="Mavromatis K."/>
            <person name="Ivanova N."/>
            <person name="Ovchinnikova G."/>
            <person name="Teshima H."/>
            <person name="Detter J.C."/>
            <person name="Tapia R."/>
            <person name="Han C."/>
            <person name="Land M."/>
            <person name="Hauser L."/>
            <person name="Markowitz V."/>
            <person name="Cheng J.-F."/>
            <person name="Hugenholtz P."/>
            <person name="Woyke T."/>
            <person name="Wu D."/>
            <person name="Tindall B."/>
            <person name="Pomrenke H."/>
            <person name="Brambilla E."/>
            <person name="Klenk H.-P."/>
            <person name="Eisen J.A."/>
        </authorList>
    </citation>
    <scope>NUCLEOTIDE SEQUENCE [LARGE SCALE GENOMIC DNA]</scope>
    <source>
        <strain evidence="1 2">DSM 17448</strain>
    </source>
</reference>
<organism evidence="1 2">
    <name type="scientific">Emticicia oligotrophica (strain DSM 17448 / CIP 109782 / MTCC 6937 / GPTSA100-15)</name>
    <dbReference type="NCBI Taxonomy" id="929562"/>
    <lineage>
        <taxon>Bacteria</taxon>
        <taxon>Pseudomonadati</taxon>
        <taxon>Bacteroidota</taxon>
        <taxon>Cytophagia</taxon>
        <taxon>Cytophagales</taxon>
        <taxon>Leadbetterellaceae</taxon>
        <taxon>Emticicia</taxon>
    </lineage>
</organism>
<proteinExistence type="predicted"/>